<feature type="transmembrane region" description="Helical" evidence="1">
    <location>
        <begin position="151"/>
        <end position="174"/>
    </location>
</feature>
<dbReference type="Proteomes" id="UP001328107">
    <property type="component" value="Unassembled WGS sequence"/>
</dbReference>
<feature type="transmembrane region" description="Helical" evidence="1">
    <location>
        <begin position="41"/>
        <end position="61"/>
    </location>
</feature>
<evidence type="ECO:0000313" key="3">
    <source>
        <dbReference type="Proteomes" id="UP001328107"/>
    </source>
</evidence>
<feature type="non-terminal residue" evidence="2">
    <location>
        <position position="1"/>
    </location>
</feature>
<sequence length="218" mass="24303">PLLCPPPPQSLAHSFLSTLSTSASYLFYFPHLGMDDDDPKYVLIFASLFGVSLLSVVTGLVFDVSQWIGGTLFVILLVAVCFHMKERSKAPGSAAEAVLLNVVIPVLTAYSVLSQLVIPVATTAFRVVLIAYILPALQLMYLTRKHLHHPLILFCSSQATHLSIHMPFLFLFILEFWPVNNCSVSVYFENTFCCCIYFIVRLIGLISYFSQPCQCDRS</sequence>
<proteinExistence type="predicted"/>
<accession>A0AAN5CSU9</accession>
<keyword evidence="1" id="KW-0472">Membrane</keyword>
<evidence type="ECO:0000313" key="2">
    <source>
        <dbReference type="EMBL" id="GMR50078.1"/>
    </source>
</evidence>
<keyword evidence="1" id="KW-1133">Transmembrane helix</keyword>
<dbReference type="EMBL" id="BTRK01000004">
    <property type="protein sequence ID" value="GMR50078.1"/>
    <property type="molecule type" value="Genomic_DNA"/>
</dbReference>
<reference evidence="3" key="1">
    <citation type="submission" date="2022-10" db="EMBL/GenBank/DDBJ databases">
        <title>Genome assembly of Pristionchus species.</title>
        <authorList>
            <person name="Yoshida K."/>
            <person name="Sommer R.J."/>
        </authorList>
    </citation>
    <scope>NUCLEOTIDE SEQUENCE [LARGE SCALE GENOMIC DNA]</scope>
    <source>
        <strain evidence="3">RS5460</strain>
    </source>
</reference>
<keyword evidence="3" id="KW-1185">Reference proteome</keyword>
<dbReference type="AlphaFoldDB" id="A0AAN5CSU9"/>
<keyword evidence="1" id="KW-0812">Transmembrane</keyword>
<protein>
    <submittedName>
        <fullName evidence="2">Uncharacterized protein</fullName>
    </submittedName>
</protein>
<feature type="transmembrane region" description="Helical" evidence="1">
    <location>
        <begin position="97"/>
        <end position="118"/>
    </location>
</feature>
<comment type="caution">
    <text evidence="2">The sequence shown here is derived from an EMBL/GenBank/DDBJ whole genome shotgun (WGS) entry which is preliminary data.</text>
</comment>
<feature type="transmembrane region" description="Helical" evidence="1">
    <location>
        <begin position="186"/>
        <end position="209"/>
    </location>
</feature>
<feature type="transmembrane region" description="Helical" evidence="1">
    <location>
        <begin position="124"/>
        <end position="142"/>
    </location>
</feature>
<gene>
    <name evidence="2" type="ORF">PMAYCL1PPCAC_20273</name>
</gene>
<feature type="transmembrane region" description="Helical" evidence="1">
    <location>
        <begin position="67"/>
        <end position="85"/>
    </location>
</feature>
<organism evidence="2 3">
    <name type="scientific">Pristionchus mayeri</name>
    <dbReference type="NCBI Taxonomy" id="1317129"/>
    <lineage>
        <taxon>Eukaryota</taxon>
        <taxon>Metazoa</taxon>
        <taxon>Ecdysozoa</taxon>
        <taxon>Nematoda</taxon>
        <taxon>Chromadorea</taxon>
        <taxon>Rhabditida</taxon>
        <taxon>Rhabditina</taxon>
        <taxon>Diplogasteromorpha</taxon>
        <taxon>Diplogasteroidea</taxon>
        <taxon>Neodiplogasteridae</taxon>
        <taxon>Pristionchus</taxon>
    </lineage>
</organism>
<feature type="transmembrane region" description="Helical" evidence="1">
    <location>
        <begin position="12"/>
        <end position="29"/>
    </location>
</feature>
<evidence type="ECO:0000256" key="1">
    <source>
        <dbReference type="SAM" id="Phobius"/>
    </source>
</evidence>
<feature type="non-terminal residue" evidence="2">
    <location>
        <position position="218"/>
    </location>
</feature>
<name>A0AAN5CSU9_9BILA</name>